<feature type="non-terminal residue" evidence="5">
    <location>
        <position position="1"/>
    </location>
</feature>
<dbReference type="EC" id="2.6.1.13" evidence="4"/>
<dbReference type="Gene3D" id="3.40.640.10">
    <property type="entry name" value="Type I PLP-dependent aspartate aminotransferase-like (Major domain)"/>
    <property type="match status" value="1"/>
</dbReference>
<dbReference type="GO" id="GO:0042802">
    <property type="term" value="F:identical protein binding"/>
    <property type="evidence" value="ECO:0007669"/>
    <property type="project" value="TreeGrafter"/>
</dbReference>
<dbReference type="InterPro" id="IPR015424">
    <property type="entry name" value="PyrdxlP-dep_Trfase"/>
</dbReference>
<dbReference type="Pfam" id="PF00202">
    <property type="entry name" value="Aminotran_3"/>
    <property type="match status" value="1"/>
</dbReference>
<dbReference type="InterPro" id="IPR015422">
    <property type="entry name" value="PyrdxlP-dep_Trfase_small"/>
</dbReference>
<dbReference type="PANTHER" id="PTHR11986:SF18">
    <property type="entry name" value="ORNITHINE AMINOTRANSFERASE, MITOCHONDRIAL"/>
    <property type="match status" value="1"/>
</dbReference>
<keyword evidence="6" id="KW-1185">Reference proteome</keyword>
<dbReference type="GO" id="GO:0005737">
    <property type="term" value="C:cytoplasm"/>
    <property type="evidence" value="ECO:0007669"/>
    <property type="project" value="TreeGrafter"/>
</dbReference>
<comment type="cofactor">
    <cofactor evidence="1 4">
        <name>pyridoxal 5'-phosphate</name>
        <dbReference type="ChEBI" id="CHEBI:597326"/>
    </cofactor>
</comment>
<proteinExistence type="inferred from homology"/>
<dbReference type="SUPFAM" id="SSF53383">
    <property type="entry name" value="PLP-dependent transferases"/>
    <property type="match status" value="1"/>
</dbReference>
<dbReference type="InterPro" id="IPR049704">
    <property type="entry name" value="Aminotrans_3_PPA_site"/>
</dbReference>
<sequence length="228" mass="24352">VIVPPPTYLPAVAALCKKHNVLLICDEIQTGLGRTGKMLAINHAGIRPDIMLLGKALSGGVYPVSAVLADKDVMLCIQPGEHGSTYGGENPLACAVAITALDVLVEEDLSTRAARLDEVFRLSVRLSPYIENVRGLGLLNTVVIDEDTCNAARAARGQDVVGNKRRTAWQFCLLLKARGVLAKNVSVSVSVHFAPPLVIEEADLVKAVKIIGECLVDLERLDEIPGDD</sequence>
<evidence type="ECO:0000313" key="5">
    <source>
        <dbReference type="EMBL" id="KAJ7301391.1"/>
    </source>
</evidence>
<evidence type="ECO:0000256" key="2">
    <source>
        <dbReference type="ARBA" id="ARBA00008954"/>
    </source>
</evidence>
<dbReference type="GO" id="GO:0030170">
    <property type="term" value="F:pyridoxal phosphate binding"/>
    <property type="evidence" value="ECO:0007669"/>
    <property type="project" value="InterPro"/>
</dbReference>
<dbReference type="FunFam" id="3.40.640.10:FF:000185">
    <property type="entry name" value="Ornithine aminotransferase"/>
    <property type="match status" value="1"/>
</dbReference>
<protein>
    <recommendedName>
        <fullName evidence="4">Ornithine aminotransferase</fullName>
        <ecNumber evidence="4">2.6.1.13</ecNumber>
    </recommendedName>
</protein>
<comment type="caution">
    <text evidence="5">The sequence shown here is derived from an EMBL/GenBank/DDBJ whole genome shotgun (WGS) entry which is preliminary data.</text>
</comment>
<dbReference type="PANTHER" id="PTHR11986">
    <property type="entry name" value="AMINOTRANSFERASE CLASS III"/>
    <property type="match status" value="1"/>
</dbReference>
<dbReference type="InterPro" id="IPR015421">
    <property type="entry name" value="PyrdxlP-dep_Trfase_major"/>
</dbReference>
<evidence type="ECO:0000256" key="1">
    <source>
        <dbReference type="ARBA" id="ARBA00001933"/>
    </source>
</evidence>
<evidence type="ECO:0000313" key="6">
    <source>
        <dbReference type="Proteomes" id="UP001218218"/>
    </source>
</evidence>
<keyword evidence="3 4" id="KW-0663">Pyridoxal phosphate</keyword>
<keyword evidence="4 5" id="KW-0032">Aminotransferase</keyword>
<accession>A0AAD6YXS7</accession>
<evidence type="ECO:0000256" key="3">
    <source>
        <dbReference type="ARBA" id="ARBA00022898"/>
    </source>
</evidence>
<name>A0AAD6YXS7_9AGAR</name>
<keyword evidence="4" id="KW-0808">Transferase</keyword>
<dbReference type="GO" id="GO:0004587">
    <property type="term" value="F:ornithine aminotransferase activity"/>
    <property type="evidence" value="ECO:0007669"/>
    <property type="project" value="UniProtKB-EC"/>
</dbReference>
<dbReference type="GO" id="GO:0019544">
    <property type="term" value="P:L-arginine catabolic process to L-glutamate"/>
    <property type="evidence" value="ECO:0007669"/>
    <property type="project" value="TreeGrafter"/>
</dbReference>
<dbReference type="Gene3D" id="3.90.1150.10">
    <property type="entry name" value="Aspartate Aminotransferase, domain 1"/>
    <property type="match status" value="1"/>
</dbReference>
<gene>
    <name evidence="5" type="ORF">DFH08DRAFT_724322</name>
</gene>
<organism evidence="5 6">
    <name type="scientific">Mycena albidolilacea</name>
    <dbReference type="NCBI Taxonomy" id="1033008"/>
    <lineage>
        <taxon>Eukaryota</taxon>
        <taxon>Fungi</taxon>
        <taxon>Dikarya</taxon>
        <taxon>Basidiomycota</taxon>
        <taxon>Agaricomycotina</taxon>
        <taxon>Agaricomycetes</taxon>
        <taxon>Agaricomycetidae</taxon>
        <taxon>Agaricales</taxon>
        <taxon>Marasmiineae</taxon>
        <taxon>Mycenaceae</taxon>
        <taxon>Mycena</taxon>
    </lineage>
</organism>
<evidence type="ECO:0000256" key="4">
    <source>
        <dbReference type="RuleBase" id="RU365036"/>
    </source>
</evidence>
<dbReference type="EMBL" id="JARIHO010000136">
    <property type="protein sequence ID" value="KAJ7301391.1"/>
    <property type="molecule type" value="Genomic_DNA"/>
</dbReference>
<dbReference type="AlphaFoldDB" id="A0AAD6YXS7"/>
<comment type="pathway">
    <text evidence="4">Amino-acid biosynthesis; L-proline biosynthesis; L-glutamate 5-semialdehyde from L-ornithine: step 1/1.</text>
</comment>
<dbReference type="PROSITE" id="PS00600">
    <property type="entry name" value="AA_TRANSFER_CLASS_3"/>
    <property type="match status" value="1"/>
</dbReference>
<comment type="catalytic activity">
    <reaction evidence="4">
        <text>a 2-oxocarboxylate + L-ornithine = L-glutamate 5-semialdehyde + an L-alpha-amino acid</text>
        <dbReference type="Rhea" id="RHEA:13877"/>
        <dbReference type="ChEBI" id="CHEBI:35179"/>
        <dbReference type="ChEBI" id="CHEBI:46911"/>
        <dbReference type="ChEBI" id="CHEBI:58066"/>
        <dbReference type="ChEBI" id="CHEBI:59869"/>
        <dbReference type="EC" id="2.6.1.13"/>
    </reaction>
</comment>
<dbReference type="InterPro" id="IPR050103">
    <property type="entry name" value="Class-III_PLP-dep_AT"/>
</dbReference>
<reference evidence="5" key="1">
    <citation type="submission" date="2023-03" db="EMBL/GenBank/DDBJ databases">
        <title>Massive genome expansion in bonnet fungi (Mycena s.s.) driven by repeated elements and novel gene families across ecological guilds.</title>
        <authorList>
            <consortium name="Lawrence Berkeley National Laboratory"/>
            <person name="Harder C.B."/>
            <person name="Miyauchi S."/>
            <person name="Viragh M."/>
            <person name="Kuo A."/>
            <person name="Thoen E."/>
            <person name="Andreopoulos B."/>
            <person name="Lu D."/>
            <person name="Skrede I."/>
            <person name="Drula E."/>
            <person name="Henrissat B."/>
            <person name="Morin E."/>
            <person name="Kohler A."/>
            <person name="Barry K."/>
            <person name="LaButti K."/>
            <person name="Morin E."/>
            <person name="Salamov A."/>
            <person name="Lipzen A."/>
            <person name="Mereny Z."/>
            <person name="Hegedus B."/>
            <person name="Baldrian P."/>
            <person name="Stursova M."/>
            <person name="Weitz H."/>
            <person name="Taylor A."/>
            <person name="Grigoriev I.V."/>
            <person name="Nagy L.G."/>
            <person name="Martin F."/>
            <person name="Kauserud H."/>
        </authorList>
    </citation>
    <scope>NUCLEOTIDE SEQUENCE</scope>
    <source>
        <strain evidence="5">CBHHK002</strain>
    </source>
</reference>
<dbReference type="InterPro" id="IPR005814">
    <property type="entry name" value="Aminotrans_3"/>
</dbReference>
<comment type="similarity">
    <text evidence="2 4">Belongs to the class-III pyridoxal-phosphate-dependent aminotransferase family.</text>
</comment>
<dbReference type="Proteomes" id="UP001218218">
    <property type="component" value="Unassembled WGS sequence"/>
</dbReference>
<dbReference type="GO" id="GO:0010121">
    <property type="term" value="P:L-arginine catabolic process to proline via ornithine"/>
    <property type="evidence" value="ECO:0007669"/>
    <property type="project" value="TreeGrafter"/>
</dbReference>